<gene>
    <name evidence="2" type="ORF">ABN611_29850</name>
</gene>
<protein>
    <submittedName>
        <fullName evidence="2">Methyltransferase domain-containing protein</fullName>
    </submittedName>
</protein>
<dbReference type="AlphaFoldDB" id="A0AAU7T7D9"/>
<dbReference type="Gene3D" id="3.40.50.150">
    <property type="entry name" value="Vaccinia Virus protein VP39"/>
    <property type="match status" value="1"/>
</dbReference>
<keyword evidence="2" id="KW-0808">Transferase</keyword>
<dbReference type="CDD" id="cd02440">
    <property type="entry name" value="AdoMet_MTases"/>
    <property type="match status" value="1"/>
</dbReference>
<accession>A0AAU7T7D9</accession>
<dbReference type="InterPro" id="IPR029063">
    <property type="entry name" value="SAM-dependent_MTases_sf"/>
</dbReference>
<keyword evidence="2" id="KW-0489">Methyltransferase</keyword>
<sequence length="264" mass="28480">MVTETFRITREQAELYEERFVPALFRNWVDPVLDGAGVRTGQRVLDVACGTGVVARNAADRVGGTGSVIGLDVNPAMLEVARNVRPELDWRTGDAADLPFDDDDFDVVTCQAALMFFPDPTAALREMARVTRPGGVVAVQVFSALPKQPAYGPWIAMVAEHAGPGATQMLGTYWVHGDADALRARCADAGLRVTAVQEHIRPAYFASVEAMVLTEVNSTPLADRLKPSELQRILAESAPILGHFRTGDHLEIPLAGHVLVATPT</sequence>
<dbReference type="Pfam" id="PF08241">
    <property type="entry name" value="Methyltransf_11"/>
    <property type="match status" value="1"/>
</dbReference>
<proteinExistence type="predicted"/>
<dbReference type="RefSeq" id="WP_350275595.1">
    <property type="nucleotide sequence ID" value="NZ_CP158165.1"/>
</dbReference>
<dbReference type="InterPro" id="IPR013216">
    <property type="entry name" value="Methyltransf_11"/>
</dbReference>
<dbReference type="InterPro" id="IPR004033">
    <property type="entry name" value="UbiE/COQ5_MeTrFase"/>
</dbReference>
<dbReference type="GO" id="GO:0008757">
    <property type="term" value="F:S-adenosylmethionine-dependent methyltransferase activity"/>
    <property type="evidence" value="ECO:0007669"/>
    <property type="project" value="InterPro"/>
</dbReference>
<organism evidence="2">
    <name type="scientific">Kribbella sp. HUAS MG21</name>
    <dbReference type="NCBI Taxonomy" id="3160966"/>
    <lineage>
        <taxon>Bacteria</taxon>
        <taxon>Bacillati</taxon>
        <taxon>Actinomycetota</taxon>
        <taxon>Actinomycetes</taxon>
        <taxon>Propionibacteriales</taxon>
        <taxon>Kribbellaceae</taxon>
        <taxon>Kribbella</taxon>
    </lineage>
</organism>
<reference evidence="2" key="1">
    <citation type="submission" date="2024-06" db="EMBL/GenBank/DDBJ databases">
        <title>Kribbella sp. strain HUAS MG21 genome sequences.</title>
        <authorList>
            <person name="Mo P."/>
        </authorList>
    </citation>
    <scope>NUCLEOTIDE SEQUENCE</scope>
    <source>
        <strain evidence="2">HUAS MG21</strain>
    </source>
</reference>
<evidence type="ECO:0000313" key="2">
    <source>
        <dbReference type="EMBL" id="XBV22756.1"/>
    </source>
</evidence>
<dbReference type="SUPFAM" id="SSF53335">
    <property type="entry name" value="S-adenosyl-L-methionine-dependent methyltransferases"/>
    <property type="match status" value="1"/>
</dbReference>
<dbReference type="EMBL" id="CP158165">
    <property type="protein sequence ID" value="XBV22756.1"/>
    <property type="molecule type" value="Genomic_DNA"/>
</dbReference>
<dbReference type="PANTHER" id="PTHR43591">
    <property type="entry name" value="METHYLTRANSFERASE"/>
    <property type="match status" value="1"/>
</dbReference>
<dbReference type="PROSITE" id="PS51608">
    <property type="entry name" value="SAM_MT_UBIE"/>
    <property type="match status" value="1"/>
</dbReference>
<dbReference type="GO" id="GO:0032259">
    <property type="term" value="P:methylation"/>
    <property type="evidence" value="ECO:0007669"/>
    <property type="project" value="UniProtKB-KW"/>
</dbReference>
<feature type="domain" description="Methyltransferase type 11" evidence="1">
    <location>
        <begin position="45"/>
        <end position="138"/>
    </location>
</feature>
<name>A0AAU7T7D9_9ACTN</name>
<evidence type="ECO:0000259" key="1">
    <source>
        <dbReference type="Pfam" id="PF08241"/>
    </source>
</evidence>